<evidence type="ECO:0000256" key="8">
    <source>
        <dbReference type="SAM" id="Phobius"/>
    </source>
</evidence>
<keyword evidence="6 8" id="KW-0472">Membrane</keyword>
<dbReference type="Gene3D" id="1.10.3080.10">
    <property type="entry name" value="Clc chloride channel"/>
    <property type="match status" value="2"/>
</dbReference>
<evidence type="ECO:0000256" key="7">
    <source>
        <dbReference type="ARBA" id="ARBA00023214"/>
    </source>
</evidence>
<feature type="transmembrane region" description="Helical" evidence="8">
    <location>
        <begin position="6"/>
        <end position="28"/>
    </location>
</feature>
<dbReference type="SUPFAM" id="SSF81340">
    <property type="entry name" value="Clc chloride channel"/>
    <property type="match status" value="1"/>
</dbReference>
<dbReference type="GO" id="GO:0005769">
    <property type="term" value="C:early endosome"/>
    <property type="evidence" value="ECO:0007669"/>
    <property type="project" value="TreeGrafter"/>
</dbReference>
<dbReference type="InterPro" id="IPR001807">
    <property type="entry name" value="ClC"/>
</dbReference>
<gene>
    <name evidence="9" type="ORF">NSCI0253_LOCUS30959</name>
</gene>
<keyword evidence="2" id="KW-0813">Transport</keyword>
<organism evidence="9">
    <name type="scientific">Noctiluca scintillans</name>
    <name type="common">Sea sparkle</name>
    <name type="synonym">Red tide dinoflagellate</name>
    <dbReference type="NCBI Taxonomy" id="2966"/>
    <lineage>
        <taxon>Eukaryota</taxon>
        <taxon>Sar</taxon>
        <taxon>Alveolata</taxon>
        <taxon>Dinophyceae</taxon>
        <taxon>Noctilucales</taxon>
        <taxon>Noctilucaceae</taxon>
        <taxon>Noctiluca</taxon>
    </lineage>
</organism>
<evidence type="ECO:0000256" key="4">
    <source>
        <dbReference type="ARBA" id="ARBA00022989"/>
    </source>
</evidence>
<sequence length="831" mass="89067">MAVDLVFPWVLAIGLGILTATSGVYISMNCDYFSDLRFGRCRGIPLGDRARCCGGSGHIDFITERCRPPVYSMLAAAERVIAWEPWCGDRSSHLCELWSFLVYLSLSVLLTAVAAFLVTYFCLPARGSGIPDVKAAVAGFSNNHCFSLTCLLVKTVGLSLVVGAGLSLGKEGPLIHIGACWAYAMHTSRGPMGVLANLVPLHEVLAVGAAAGVSTAFGAPVGGVLFAVEELGSTRSLSPRGLLLAFAGSFAASFTLKGWNLHGSNQLTLFELSTPSGSPKKEWLSWEIGLFLLLGIIGGLIGSCFVWVNVHVSRRRKRMLREGRLWMVPKSFQDAACERLPRWLIGAMLDDGGHPASEEVVRPQVVGSASPKIKLSILNVLELSLIALLTASVNFPTTELLRMPQSEVIHGLFESCPHSRVLNLGLCEDEDNTSSEVNSNLKMSLLFAAGIKFAQTAITFGAAVPSGLFIPSLFIGAAVGRLVGVWTSELSALAFGPSGMKNAIDPSVFAMVGAVATLGGFARMTVSLVVIMFELTAEVTLIPPFMCAVLAAKVVGDTFTDSIYDAHATLLGYANVEEPEDVRLMPQVRDIALPVAKKDMLNLAEPITVGVLRSLFDVEASGDGFEQGDDEMSPVSPQATVVGVRSTDCSASLFSPSSSQGTPSVQSEVCILMTGPGLDSVYGVMIKRELSSWLSREYQANARRLCRFRVDGDETLPVSNSTAPFDLSHLVDTNVGHLLMSAPVLTATCAFREQTKLKYCVCRHEHLPDVSGVLSRERLDEVLCPSTKFAAAFHDEELSLFPIGVSKRLLEIERIVSTRFSQGSSTDCLEG</sequence>
<keyword evidence="4 8" id="KW-1133">Transmembrane helix</keyword>
<accession>A0A7S1AJV4</accession>
<dbReference type="GO" id="GO:0005247">
    <property type="term" value="F:voltage-gated chloride channel activity"/>
    <property type="evidence" value="ECO:0007669"/>
    <property type="project" value="TreeGrafter"/>
</dbReference>
<evidence type="ECO:0000256" key="2">
    <source>
        <dbReference type="ARBA" id="ARBA00022448"/>
    </source>
</evidence>
<keyword evidence="3 8" id="KW-0812">Transmembrane</keyword>
<dbReference type="Pfam" id="PF00654">
    <property type="entry name" value="Voltage_CLC"/>
    <property type="match status" value="2"/>
</dbReference>
<keyword evidence="5" id="KW-0406">Ion transport</keyword>
<feature type="transmembrane region" description="Helical" evidence="8">
    <location>
        <begin position="508"/>
        <end position="533"/>
    </location>
</feature>
<dbReference type="PRINTS" id="PR00762">
    <property type="entry name" value="CLCHANNEL"/>
</dbReference>
<dbReference type="PANTHER" id="PTHR45711">
    <property type="entry name" value="CHLORIDE CHANNEL PROTEIN"/>
    <property type="match status" value="1"/>
</dbReference>
<feature type="transmembrane region" description="Helical" evidence="8">
    <location>
        <begin position="100"/>
        <end position="121"/>
    </location>
</feature>
<feature type="transmembrane region" description="Helical" evidence="8">
    <location>
        <begin position="204"/>
        <end position="228"/>
    </location>
</feature>
<name>A0A7S1AJV4_NOCSC</name>
<dbReference type="GO" id="GO:0005794">
    <property type="term" value="C:Golgi apparatus"/>
    <property type="evidence" value="ECO:0007669"/>
    <property type="project" value="TreeGrafter"/>
</dbReference>
<feature type="transmembrane region" description="Helical" evidence="8">
    <location>
        <begin position="288"/>
        <end position="310"/>
    </location>
</feature>
<dbReference type="EMBL" id="HBFQ01043702">
    <property type="protein sequence ID" value="CAD8856607.1"/>
    <property type="molecule type" value="Transcribed_RNA"/>
</dbReference>
<evidence type="ECO:0000256" key="5">
    <source>
        <dbReference type="ARBA" id="ARBA00023065"/>
    </source>
</evidence>
<protein>
    <recommendedName>
        <fullName evidence="10">Chloride channel protein</fullName>
    </recommendedName>
</protein>
<keyword evidence="7" id="KW-0868">Chloride</keyword>
<evidence type="ECO:0000256" key="6">
    <source>
        <dbReference type="ARBA" id="ARBA00023136"/>
    </source>
</evidence>
<comment type="subcellular location">
    <subcellularLocation>
        <location evidence="1">Membrane</location>
        <topology evidence="1">Multi-pass membrane protein</topology>
    </subcellularLocation>
</comment>
<proteinExistence type="predicted"/>
<reference evidence="9" key="1">
    <citation type="submission" date="2021-01" db="EMBL/GenBank/DDBJ databases">
        <authorList>
            <person name="Corre E."/>
            <person name="Pelletier E."/>
            <person name="Niang G."/>
            <person name="Scheremetjew M."/>
            <person name="Finn R."/>
            <person name="Kale V."/>
            <person name="Holt S."/>
            <person name="Cochrane G."/>
            <person name="Meng A."/>
            <person name="Brown T."/>
            <person name="Cohen L."/>
        </authorList>
    </citation>
    <scope>NUCLEOTIDE SEQUENCE</scope>
</reference>
<evidence type="ECO:0000256" key="1">
    <source>
        <dbReference type="ARBA" id="ARBA00004141"/>
    </source>
</evidence>
<dbReference type="AlphaFoldDB" id="A0A7S1AJV4"/>
<dbReference type="PANTHER" id="PTHR45711:SF6">
    <property type="entry name" value="CHLORIDE CHANNEL PROTEIN"/>
    <property type="match status" value="1"/>
</dbReference>
<feature type="transmembrane region" description="Helical" evidence="8">
    <location>
        <begin position="240"/>
        <end position="259"/>
    </location>
</feature>
<evidence type="ECO:0000313" key="9">
    <source>
        <dbReference type="EMBL" id="CAD8856607.1"/>
    </source>
</evidence>
<evidence type="ECO:0000256" key="3">
    <source>
        <dbReference type="ARBA" id="ARBA00022692"/>
    </source>
</evidence>
<dbReference type="InterPro" id="IPR014743">
    <property type="entry name" value="Cl-channel_core"/>
</dbReference>
<evidence type="ECO:0008006" key="10">
    <source>
        <dbReference type="Google" id="ProtNLM"/>
    </source>
</evidence>
<dbReference type="GO" id="GO:0005886">
    <property type="term" value="C:plasma membrane"/>
    <property type="evidence" value="ECO:0007669"/>
    <property type="project" value="TreeGrafter"/>
</dbReference>